<reference evidence="1 2" key="1">
    <citation type="journal article" date="2017" name="Mol. Plant">
        <title>The Genome of Medicinal Plant Macleaya cordata Provides New Insights into Benzylisoquinoline Alkaloids Metabolism.</title>
        <authorList>
            <person name="Liu X."/>
            <person name="Liu Y."/>
            <person name="Huang P."/>
            <person name="Ma Y."/>
            <person name="Qing Z."/>
            <person name="Tang Q."/>
            <person name="Cao H."/>
            <person name="Cheng P."/>
            <person name="Zheng Y."/>
            <person name="Yuan Z."/>
            <person name="Zhou Y."/>
            <person name="Liu J."/>
            <person name="Tang Z."/>
            <person name="Zhuo Y."/>
            <person name="Zhang Y."/>
            <person name="Yu L."/>
            <person name="Huang J."/>
            <person name="Yang P."/>
            <person name="Peng Q."/>
            <person name="Zhang J."/>
            <person name="Jiang W."/>
            <person name="Zhang Z."/>
            <person name="Lin K."/>
            <person name="Ro D.K."/>
            <person name="Chen X."/>
            <person name="Xiong X."/>
            <person name="Shang Y."/>
            <person name="Huang S."/>
            <person name="Zeng J."/>
        </authorList>
    </citation>
    <scope>NUCLEOTIDE SEQUENCE [LARGE SCALE GENOMIC DNA]</scope>
    <source>
        <strain evidence="2">cv. BLH2017</strain>
        <tissue evidence="1">Root</tissue>
    </source>
</reference>
<sequence length="355" mass="38601">MALALRALGIVIREGGSIHDLHLVTSTQSPDVVSAHVDNGKGKLPLVHDPITSQIVDLTLTSKGKSTDTQTAVLSPSGGNLHPVRIIMKLTGSTTITFLLLIWQPPLVNLLLSHVLNLAKEPDLLRSGHCLLPPVFCDSACCFFPTNRGLRTSQGLVNLTACVLTLMLLSPSPVLSLVPRRNCMLGLQKYKEGESQLHQASLALSEFVWTDVPIRPFTEDHTLASVIHSTTVHPSALRGMATQSVEASPFLADLDLPPPGFESLFAFHATLQQGQGSACSVSEDKGLHAMFKAAPSTTNCLSTSTVAPPDQQDRQGTFAQVILWRRYTQWTCEKLKETAKNIVTNKRRKGTHQRE</sequence>
<protein>
    <submittedName>
        <fullName evidence="1">Uncharacterized protein</fullName>
    </submittedName>
</protein>
<evidence type="ECO:0000313" key="1">
    <source>
        <dbReference type="EMBL" id="OVA07533.1"/>
    </source>
</evidence>
<dbReference type="AlphaFoldDB" id="A0A200QAP4"/>
<gene>
    <name evidence="1" type="ORF">BVC80_35g5</name>
</gene>
<name>A0A200QAP4_MACCD</name>
<accession>A0A200QAP4</accession>
<dbReference type="EMBL" id="MVGT01002476">
    <property type="protein sequence ID" value="OVA07533.1"/>
    <property type="molecule type" value="Genomic_DNA"/>
</dbReference>
<evidence type="ECO:0000313" key="2">
    <source>
        <dbReference type="Proteomes" id="UP000195402"/>
    </source>
</evidence>
<dbReference type="Proteomes" id="UP000195402">
    <property type="component" value="Unassembled WGS sequence"/>
</dbReference>
<organism evidence="1 2">
    <name type="scientific">Macleaya cordata</name>
    <name type="common">Five-seeded plume-poppy</name>
    <name type="synonym">Bocconia cordata</name>
    <dbReference type="NCBI Taxonomy" id="56857"/>
    <lineage>
        <taxon>Eukaryota</taxon>
        <taxon>Viridiplantae</taxon>
        <taxon>Streptophyta</taxon>
        <taxon>Embryophyta</taxon>
        <taxon>Tracheophyta</taxon>
        <taxon>Spermatophyta</taxon>
        <taxon>Magnoliopsida</taxon>
        <taxon>Ranunculales</taxon>
        <taxon>Papaveraceae</taxon>
        <taxon>Papaveroideae</taxon>
        <taxon>Macleaya</taxon>
    </lineage>
</organism>
<proteinExistence type="predicted"/>
<dbReference type="InParanoid" id="A0A200QAP4"/>
<keyword evidence="2" id="KW-1185">Reference proteome</keyword>
<comment type="caution">
    <text evidence="1">The sequence shown here is derived from an EMBL/GenBank/DDBJ whole genome shotgun (WGS) entry which is preliminary data.</text>
</comment>